<dbReference type="Pfam" id="PF00571">
    <property type="entry name" value="CBS"/>
    <property type="match status" value="2"/>
</dbReference>
<gene>
    <name evidence="4" type="ORF">CDO52_14805</name>
</gene>
<dbReference type="OrthoDB" id="9799454at2"/>
<organism evidence="4 5">
    <name type="scientific">Nocardiopsis gilva YIM 90087</name>
    <dbReference type="NCBI Taxonomy" id="1235441"/>
    <lineage>
        <taxon>Bacteria</taxon>
        <taxon>Bacillati</taxon>
        <taxon>Actinomycetota</taxon>
        <taxon>Actinomycetes</taxon>
        <taxon>Streptosporangiales</taxon>
        <taxon>Nocardiopsidaceae</taxon>
        <taxon>Nocardiopsis</taxon>
    </lineage>
</organism>
<proteinExistence type="predicted"/>
<feature type="domain" description="CBS" evidence="3">
    <location>
        <begin position="84"/>
        <end position="139"/>
    </location>
</feature>
<protein>
    <submittedName>
        <fullName evidence="4">CBS domain-containing protein</fullName>
    </submittedName>
</protein>
<name>A0A223S724_9ACTN</name>
<evidence type="ECO:0000259" key="3">
    <source>
        <dbReference type="PROSITE" id="PS51371"/>
    </source>
</evidence>
<dbReference type="PANTHER" id="PTHR43080:SF2">
    <property type="entry name" value="CBS DOMAIN-CONTAINING PROTEIN"/>
    <property type="match status" value="1"/>
</dbReference>
<dbReference type="Proteomes" id="UP000215005">
    <property type="component" value="Chromosome"/>
</dbReference>
<dbReference type="SUPFAM" id="SSF54631">
    <property type="entry name" value="CBS-domain pair"/>
    <property type="match status" value="1"/>
</dbReference>
<dbReference type="InterPro" id="IPR046342">
    <property type="entry name" value="CBS_dom_sf"/>
</dbReference>
<keyword evidence="5" id="KW-1185">Reference proteome</keyword>
<dbReference type="EMBL" id="CP022753">
    <property type="protein sequence ID" value="ASU83882.1"/>
    <property type="molecule type" value="Genomic_DNA"/>
</dbReference>
<accession>A0A223S724</accession>
<evidence type="ECO:0000313" key="5">
    <source>
        <dbReference type="Proteomes" id="UP000215005"/>
    </source>
</evidence>
<dbReference type="PANTHER" id="PTHR43080">
    <property type="entry name" value="CBS DOMAIN-CONTAINING PROTEIN CBSX3, MITOCHONDRIAL"/>
    <property type="match status" value="1"/>
</dbReference>
<dbReference type="KEGG" id="ngv:CDO52_14805"/>
<dbReference type="Gene3D" id="3.10.580.10">
    <property type="entry name" value="CBS-domain"/>
    <property type="match status" value="1"/>
</dbReference>
<keyword evidence="1 2" id="KW-0129">CBS domain</keyword>
<reference evidence="4 5" key="1">
    <citation type="submission" date="2017-08" db="EMBL/GenBank/DDBJ databases">
        <title>The complete genome sequence of Nocardiopsis gilva YIM 90087.</title>
        <authorList>
            <person name="Yin M."/>
            <person name="Tang S."/>
        </authorList>
    </citation>
    <scope>NUCLEOTIDE SEQUENCE [LARGE SCALE GENOMIC DNA]</scope>
    <source>
        <strain evidence="4 5">YIM 90087</strain>
    </source>
</reference>
<dbReference type="InterPro" id="IPR051257">
    <property type="entry name" value="Diverse_CBS-Domain"/>
</dbReference>
<sequence>MLVREAMTAPRLLLTEDTRVKEAAAEFVRTGVEAAPVIGAGGTLSGIVAEVDLLRDRMEADPRASMIPRSEPRTPLPLRVADVMTRRVVTATEVGDVAELADRMCRARVRCVPVVDEGSVVGMVCRRELLRSYARPDDRIRREVLTALSVRGPYTRGWDVRVRDGVAHLSGSNGHSASESSLVASIARTVPGVSRVVVEASGCAPALRPVHTAAAP</sequence>
<dbReference type="SMART" id="SM00116">
    <property type="entry name" value="CBS"/>
    <property type="match status" value="2"/>
</dbReference>
<dbReference type="PROSITE" id="PS51371">
    <property type="entry name" value="CBS"/>
    <property type="match status" value="2"/>
</dbReference>
<feature type="domain" description="CBS" evidence="3">
    <location>
        <begin position="7"/>
        <end position="65"/>
    </location>
</feature>
<evidence type="ECO:0000256" key="2">
    <source>
        <dbReference type="PROSITE-ProRule" id="PRU00703"/>
    </source>
</evidence>
<evidence type="ECO:0000256" key="1">
    <source>
        <dbReference type="ARBA" id="ARBA00023122"/>
    </source>
</evidence>
<dbReference type="AlphaFoldDB" id="A0A223S724"/>
<dbReference type="InterPro" id="IPR000644">
    <property type="entry name" value="CBS_dom"/>
</dbReference>
<evidence type="ECO:0000313" key="4">
    <source>
        <dbReference type="EMBL" id="ASU83882.1"/>
    </source>
</evidence>